<feature type="compositionally biased region" description="Gly residues" evidence="11">
    <location>
        <begin position="247"/>
        <end position="260"/>
    </location>
</feature>
<dbReference type="Gene3D" id="3.30.1370.120">
    <property type="match status" value="2"/>
</dbReference>
<evidence type="ECO:0000256" key="4">
    <source>
        <dbReference type="ARBA" id="ARBA00022729"/>
    </source>
</evidence>
<evidence type="ECO:0000256" key="9">
    <source>
        <dbReference type="HAMAP-Rule" id="MF_02219"/>
    </source>
</evidence>
<protein>
    <recommendedName>
        <fullName evidence="9">Type 3 secretion system secretin</fullName>
        <shortName evidence="9">T3SS secretin</shortName>
    </recommendedName>
</protein>
<accession>A0A4V5PLE9</accession>
<feature type="compositionally biased region" description="Low complexity" evidence="11">
    <location>
        <begin position="281"/>
        <end position="305"/>
    </location>
</feature>
<dbReference type="OrthoDB" id="9779724at2"/>
<evidence type="ECO:0000313" key="15">
    <source>
        <dbReference type="Proteomes" id="UP000305539"/>
    </source>
</evidence>
<keyword evidence="3 9" id="KW-0813">Transport</keyword>
<feature type="region of interest" description="Disordered" evidence="11">
    <location>
        <begin position="247"/>
        <end position="312"/>
    </location>
</feature>
<evidence type="ECO:0000313" key="14">
    <source>
        <dbReference type="EMBL" id="TKC91840.1"/>
    </source>
</evidence>
<dbReference type="InterPro" id="IPR038591">
    <property type="entry name" value="NolW-like_sf"/>
</dbReference>
<evidence type="ECO:0000256" key="7">
    <source>
        <dbReference type="ARBA" id="ARBA00023136"/>
    </source>
</evidence>
<evidence type="ECO:0000256" key="5">
    <source>
        <dbReference type="ARBA" id="ARBA00022927"/>
    </source>
</evidence>
<dbReference type="PRINTS" id="PR01337">
    <property type="entry name" value="TYPE3OMGPROT"/>
</dbReference>
<evidence type="ECO:0000259" key="13">
    <source>
        <dbReference type="Pfam" id="PF03958"/>
    </source>
</evidence>
<dbReference type="Gene3D" id="3.55.50.30">
    <property type="match status" value="1"/>
</dbReference>
<dbReference type="InterPro" id="IPR004845">
    <property type="entry name" value="T2SS_GspD_CS"/>
</dbReference>
<evidence type="ECO:0000256" key="1">
    <source>
        <dbReference type="ARBA" id="ARBA00004442"/>
    </source>
</evidence>
<sequence>MVMGFGVNVPDAWAKPIPWKSNHFQYVADHKDLKEVLRDLGASENVITWISPQVDGAVTGRFDETPQRFLDRMADSFGFIWYYDGAVLRVSGPNEAKSATIGLTHASTEDLRRALARLNVTDPRFPVLYDDATGTALVSGPPRMVELATDVAHLIDRDVERADAPQIRSFPLHYAWATDRTITINGQSMLVPGVASVLRSLYPDSAGGNGARTDAAPRADAYKMHSLDTASPAPGYGRTMTGGGIPTLPGLFGGSGGSGGSNAYDRNNPPPLPANYAQVSAAGQPPGLPADGAAGAGDTPAPHADNPVIQPDQRNNAILIRARAEAMPAFEKLIASLDKRPGVLEIDASIIEITETGLKQLGVDWRLHNSHFDLETGNAQNAQAANPDSLNPQGFNNPNNTSAAGILATPQGAVLTAVIGGASRYLLSRISALEQSDNARITASPKVATLDNVEAVMDNKQTFYVPVQGYQSGDLYSVSAGVTLRVLPSIVLDQGNPQIRLDIHIEDGQLTGQTVQNLPVVSNSTIDTQSLIEQGQSLLIAGYQVDNTDDSKSGIPGLSKIPLIGKLFQYKSHTGSKFQRLFLLTPRIISAGPGQALPQVSMQTPEQAPLPAGSCVNCPVLPVASRESD</sequence>
<keyword evidence="5 9" id="KW-0653">Protein transport</keyword>
<dbReference type="Proteomes" id="UP000305539">
    <property type="component" value="Unassembled WGS sequence"/>
</dbReference>
<dbReference type="InterPro" id="IPR004846">
    <property type="entry name" value="T2SS/T3SS_dom"/>
</dbReference>
<evidence type="ECO:0000256" key="6">
    <source>
        <dbReference type="ARBA" id="ARBA00023010"/>
    </source>
</evidence>
<dbReference type="PROSITE" id="PS00875">
    <property type="entry name" value="T2SP_D"/>
    <property type="match status" value="1"/>
</dbReference>
<feature type="domain" description="Type II/III secretion system secretin-like" evidence="12">
    <location>
        <begin position="432"/>
        <end position="589"/>
    </location>
</feature>
<keyword evidence="7 9" id="KW-0472">Membrane</keyword>
<reference evidence="14 15" key="1">
    <citation type="submission" date="2019-04" db="EMBL/GenBank/DDBJ databases">
        <title>Trinickia sp. 7GSK02, isolated from subtropical forest soil.</title>
        <authorList>
            <person name="Gao Z.-H."/>
            <person name="Qiu L.-H."/>
        </authorList>
    </citation>
    <scope>NUCLEOTIDE SEQUENCE [LARGE SCALE GENOMIC DNA]</scope>
    <source>
        <strain evidence="14 15">7GSK02</strain>
    </source>
</reference>
<organism evidence="14 15">
    <name type="scientific">Trinickia terrae</name>
    <dbReference type="NCBI Taxonomy" id="2571161"/>
    <lineage>
        <taxon>Bacteria</taxon>
        <taxon>Pseudomonadati</taxon>
        <taxon>Pseudomonadota</taxon>
        <taxon>Betaproteobacteria</taxon>
        <taxon>Burkholderiales</taxon>
        <taxon>Burkholderiaceae</taxon>
        <taxon>Trinickia</taxon>
    </lineage>
</organism>
<dbReference type="AlphaFoldDB" id="A0A4V5PLE9"/>
<evidence type="ECO:0000256" key="3">
    <source>
        <dbReference type="ARBA" id="ARBA00022448"/>
    </source>
</evidence>
<comment type="function">
    <text evidence="9">Component of the type III secretion system (T3SS), also called injectisome, which is used to inject bacterial effector proteins into eukaryotic host cells. Forms a ring-shaped multimeric structure with an apparent central pore in the outer membrane.</text>
</comment>
<evidence type="ECO:0000256" key="8">
    <source>
        <dbReference type="ARBA" id="ARBA00023237"/>
    </source>
</evidence>
<dbReference type="EMBL" id="SWJE01000002">
    <property type="protein sequence ID" value="TKC91840.1"/>
    <property type="molecule type" value="Genomic_DNA"/>
</dbReference>
<gene>
    <name evidence="9" type="primary">sctC</name>
    <name evidence="14" type="ORF">FAZ69_03370</name>
</gene>
<evidence type="ECO:0000256" key="2">
    <source>
        <dbReference type="ARBA" id="ARBA00007032"/>
    </source>
</evidence>
<dbReference type="Pfam" id="PF03958">
    <property type="entry name" value="Secretin_N"/>
    <property type="match status" value="2"/>
</dbReference>
<dbReference type="InterPro" id="IPR050810">
    <property type="entry name" value="Bact_Secretion_Sys_Channel"/>
</dbReference>
<comment type="caution">
    <text evidence="14">The sequence shown here is derived from an EMBL/GenBank/DDBJ whole genome shotgun (WGS) entry which is preliminary data.</text>
</comment>
<dbReference type="NCBIfam" id="TIGR02516">
    <property type="entry name" value="type_III_yscC"/>
    <property type="match status" value="1"/>
</dbReference>
<comment type="similarity">
    <text evidence="2 9">Belongs to the bacterial secretin family. T3SS SctC subfamily.</text>
</comment>
<dbReference type="PANTHER" id="PTHR30332:SF5">
    <property type="entry name" value="SPI-1 TYPE 3 SECRETION SYSTEM SECRETIN"/>
    <property type="match status" value="1"/>
</dbReference>
<proteinExistence type="inferred from homology"/>
<keyword evidence="8 9" id="KW-0998">Cell outer membrane</keyword>
<comment type="subunit">
    <text evidence="9">The core secretion machinery of the T3SS is composed of approximately 20 different proteins, including cytoplasmic components, a base, an export apparatus and a needle. This subunit is part of the base, which anchors the injectisome in the bacterial cell envelope. Forms a stable homooligomeric complex.</text>
</comment>
<keyword evidence="15" id="KW-1185">Reference proteome</keyword>
<dbReference type="PANTHER" id="PTHR30332">
    <property type="entry name" value="PROBABLE GENERAL SECRETION PATHWAY PROTEIN D"/>
    <property type="match status" value="1"/>
</dbReference>
<evidence type="ECO:0000256" key="11">
    <source>
        <dbReference type="SAM" id="MobiDB-lite"/>
    </source>
</evidence>
<dbReference type="GO" id="GO:0030257">
    <property type="term" value="C:type III protein secretion system complex"/>
    <property type="evidence" value="ECO:0007669"/>
    <property type="project" value="UniProtKB-UniRule"/>
</dbReference>
<dbReference type="GO" id="GO:0030254">
    <property type="term" value="P:protein secretion by the type III secretion system"/>
    <property type="evidence" value="ECO:0007669"/>
    <property type="project" value="UniProtKB-UniRule"/>
</dbReference>
<evidence type="ECO:0000256" key="10">
    <source>
        <dbReference type="RuleBase" id="RU004004"/>
    </source>
</evidence>
<keyword evidence="6 9" id="KW-0811">Translocation</keyword>
<dbReference type="InterPro" id="IPR003522">
    <property type="entry name" value="T3SS_OM_pore_YscC"/>
</dbReference>
<evidence type="ECO:0000259" key="12">
    <source>
        <dbReference type="Pfam" id="PF00263"/>
    </source>
</evidence>
<feature type="domain" description="NolW-like" evidence="13">
    <location>
        <begin position="168"/>
        <end position="341"/>
    </location>
</feature>
<name>A0A4V5PLE9_9BURK</name>
<dbReference type="GO" id="GO:0015627">
    <property type="term" value="C:type II protein secretion system complex"/>
    <property type="evidence" value="ECO:0007669"/>
    <property type="project" value="TreeGrafter"/>
</dbReference>
<comment type="subcellular location">
    <subcellularLocation>
        <location evidence="1 9 10">Cell outer membrane</location>
    </subcellularLocation>
</comment>
<dbReference type="GO" id="GO:0009279">
    <property type="term" value="C:cell outer membrane"/>
    <property type="evidence" value="ECO:0007669"/>
    <property type="project" value="UniProtKB-SubCell"/>
</dbReference>
<dbReference type="Pfam" id="PF00263">
    <property type="entry name" value="Secretin"/>
    <property type="match status" value="1"/>
</dbReference>
<feature type="domain" description="NolW-like" evidence="13">
    <location>
        <begin position="99"/>
        <end position="159"/>
    </location>
</feature>
<dbReference type="HAMAP" id="MF_02219">
    <property type="entry name" value="Type_III_secretin"/>
    <property type="match status" value="1"/>
</dbReference>
<keyword evidence="4 9" id="KW-0732">Signal</keyword>
<dbReference type="InterPro" id="IPR005644">
    <property type="entry name" value="NolW-like"/>
</dbReference>